<name>A0AAD5S8P8_9FUNG</name>
<dbReference type="PRINTS" id="PR00838">
    <property type="entry name" value="V5ALLERGEN"/>
</dbReference>
<dbReference type="InterPro" id="IPR035940">
    <property type="entry name" value="CAP_sf"/>
</dbReference>
<dbReference type="PRINTS" id="PR00837">
    <property type="entry name" value="V5TPXLIKE"/>
</dbReference>
<dbReference type="SUPFAM" id="SSF55797">
    <property type="entry name" value="PR-1-like"/>
    <property type="match status" value="1"/>
</dbReference>
<dbReference type="PROSITE" id="PS01009">
    <property type="entry name" value="CRISP_1"/>
    <property type="match status" value="1"/>
</dbReference>
<organism evidence="4 5">
    <name type="scientific">Rhizophlyctis rosea</name>
    <dbReference type="NCBI Taxonomy" id="64517"/>
    <lineage>
        <taxon>Eukaryota</taxon>
        <taxon>Fungi</taxon>
        <taxon>Fungi incertae sedis</taxon>
        <taxon>Chytridiomycota</taxon>
        <taxon>Chytridiomycota incertae sedis</taxon>
        <taxon>Chytridiomycetes</taxon>
        <taxon>Rhizophlyctidales</taxon>
        <taxon>Rhizophlyctidaceae</taxon>
        <taxon>Rhizophlyctis</taxon>
    </lineage>
</organism>
<dbReference type="InterPro" id="IPR018244">
    <property type="entry name" value="Allrgn_V5/Tpx1_CS"/>
</dbReference>
<feature type="domain" description="SCP" evidence="3">
    <location>
        <begin position="102"/>
        <end position="258"/>
    </location>
</feature>
<dbReference type="PANTHER" id="PTHR10334">
    <property type="entry name" value="CYSTEINE-RICH SECRETORY PROTEIN-RELATED"/>
    <property type="match status" value="1"/>
</dbReference>
<dbReference type="Proteomes" id="UP001212841">
    <property type="component" value="Unassembled WGS sequence"/>
</dbReference>
<dbReference type="InterPro" id="IPR002413">
    <property type="entry name" value="V5_allergen-like"/>
</dbReference>
<dbReference type="EMBL" id="JADGJD010000946">
    <property type="protein sequence ID" value="KAJ3047522.1"/>
    <property type="molecule type" value="Genomic_DNA"/>
</dbReference>
<evidence type="ECO:0000313" key="4">
    <source>
        <dbReference type="EMBL" id="KAJ3047522.1"/>
    </source>
</evidence>
<proteinExistence type="predicted"/>
<feature type="signal peptide" evidence="2">
    <location>
        <begin position="1"/>
        <end position="17"/>
    </location>
</feature>
<evidence type="ECO:0000256" key="1">
    <source>
        <dbReference type="SAM" id="MobiDB-lite"/>
    </source>
</evidence>
<accession>A0AAD5S8P8</accession>
<feature type="region of interest" description="Disordered" evidence="1">
    <location>
        <begin position="32"/>
        <end position="67"/>
    </location>
</feature>
<reference evidence="4" key="1">
    <citation type="submission" date="2020-05" db="EMBL/GenBank/DDBJ databases">
        <title>Phylogenomic resolution of chytrid fungi.</title>
        <authorList>
            <person name="Stajich J.E."/>
            <person name="Amses K."/>
            <person name="Simmons R."/>
            <person name="Seto K."/>
            <person name="Myers J."/>
            <person name="Bonds A."/>
            <person name="Quandt C.A."/>
            <person name="Barry K."/>
            <person name="Liu P."/>
            <person name="Grigoriev I."/>
            <person name="Longcore J.E."/>
            <person name="James T.Y."/>
        </authorList>
    </citation>
    <scope>NUCLEOTIDE SEQUENCE</scope>
    <source>
        <strain evidence="4">JEL0318</strain>
    </source>
</reference>
<evidence type="ECO:0000256" key="2">
    <source>
        <dbReference type="SAM" id="SignalP"/>
    </source>
</evidence>
<feature type="compositionally biased region" description="Low complexity" evidence="1">
    <location>
        <begin position="37"/>
        <end position="67"/>
    </location>
</feature>
<dbReference type="AlphaFoldDB" id="A0AAD5S8P8"/>
<dbReference type="InterPro" id="IPR001283">
    <property type="entry name" value="CRISP-related"/>
</dbReference>
<comment type="caution">
    <text evidence="4">The sequence shown here is derived from an EMBL/GenBank/DDBJ whole genome shotgun (WGS) entry which is preliminary data.</text>
</comment>
<evidence type="ECO:0000313" key="5">
    <source>
        <dbReference type="Proteomes" id="UP001212841"/>
    </source>
</evidence>
<feature type="chain" id="PRO_5042163269" description="SCP domain-containing protein" evidence="2">
    <location>
        <begin position="18"/>
        <end position="262"/>
    </location>
</feature>
<dbReference type="SMART" id="SM00198">
    <property type="entry name" value="SCP"/>
    <property type="match status" value="1"/>
</dbReference>
<protein>
    <recommendedName>
        <fullName evidence="3">SCP domain-containing protein</fullName>
    </recommendedName>
</protein>
<dbReference type="GO" id="GO:0005576">
    <property type="term" value="C:extracellular region"/>
    <property type="evidence" value="ECO:0007669"/>
    <property type="project" value="InterPro"/>
</dbReference>
<sequence length="262" mass="28853">MHSTLLFSLLCLTTVLAAPGPFALKLRQIVNTPTPTPTSTTELSTLTQTGTATSTSSSTSTSTTTEPVQTFIAPPQYAGTPPPTTTLNLALPTNVPRGQNATQRIDCLNAHNEVRRNVSTLSPLQRAPVDLKYDLTLEEASCKWARYLAENKQFKHSYGLVGKYGENLHKISWPSPRTLQQGPQLGSCRSAVRSWAREVIYYKPGYKIGVNGNFAAYGHYTQIVWPSSLNVGCCGWQSLDRRDFVWACEYSPQGNWYGVAAY</sequence>
<evidence type="ECO:0000259" key="3">
    <source>
        <dbReference type="SMART" id="SM00198"/>
    </source>
</evidence>
<keyword evidence="2" id="KW-0732">Signal</keyword>
<dbReference type="Pfam" id="PF00188">
    <property type="entry name" value="CAP"/>
    <property type="match status" value="1"/>
</dbReference>
<dbReference type="InterPro" id="IPR014044">
    <property type="entry name" value="CAP_dom"/>
</dbReference>
<keyword evidence="5" id="KW-1185">Reference proteome</keyword>
<gene>
    <name evidence="4" type="ORF">HK097_011458</name>
</gene>
<dbReference type="Gene3D" id="3.40.33.10">
    <property type="entry name" value="CAP"/>
    <property type="match status" value="1"/>
</dbReference>